<keyword evidence="4" id="KW-1185">Reference proteome</keyword>
<name>A0A1G4J2I5_9SACH</name>
<evidence type="ECO:0000259" key="2">
    <source>
        <dbReference type="Pfam" id="PF00149"/>
    </source>
</evidence>
<dbReference type="CDD" id="cd07383">
    <property type="entry name" value="MPP_Dcr2"/>
    <property type="match status" value="1"/>
</dbReference>
<feature type="domain" description="Calcineurin-like phosphoesterase" evidence="2">
    <location>
        <begin position="250"/>
        <end position="500"/>
    </location>
</feature>
<accession>A0A1G4J2I5</accession>
<dbReference type="SUPFAM" id="SSF56300">
    <property type="entry name" value="Metallo-dependent phosphatases"/>
    <property type="match status" value="1"/>
</dbReference>
<dbReference type="Gene3D" id="3.60.21.10">
    <property type="match status" value="1"/>
</dbReference>
<keyword evidence="1" id="KW-0472">Membrane</keyword>
<organism evidence="3 4">
    <name type="scientific">Lachancea mirantina</name>
    <dbReference type="NCBI Taxonomy" id="1230905"/>
    <lineage>
        <taxon>Eukaryota</taxon>
        <taxon>Fungi</taxon>
        <taxon>Dikarya</taxon>
        <taxon>Ascomycota</taxon>
        <taxon>Saccharomycotina</taxon>
        <taxon>Saccharomycetes</taxon>
        <taxon>Saccharomycetales</taxon>
        <taxon>Saccharomycetaceae</taxon>
        <taxon>Lachancea</taxon>
    </lineage>
</organism>
<feature type="transmembrane region" description="Helical" evidence="1">
    <location>
        <begin position="12"/>
        <end position="29"/>
    </location>
</feature>
<dbReference type="OrthoDB" id="783096at2759"/>
<dbReference type="InterPro" id="IPR029052">
    <property type="entry name" value="Metallo-depent_PP-like"/>
</dbReference>
<dbReference type="Pfam" id="PF00149">
    <property type="entry name" value="Metallophos"/>
    <property type="match status" value="1"/>
</dbReference>
<dbReference type="GO" id="GO:0004721">
    <property type="term" value="F:phosphoprotein phosphatase activity"/>
    <property type="evidence" value="ECO:0007669"/>
    <property type="project" value="TreeGrafter"/>
</dbReference>
<dbReference type="AlphaFoldDB" id="A0A1G4J2I5"/>
<dbReference type="EMBL" id="LT598466">
    <property type="protein sequence ID" value="SCU83857.1"/>
    <property type="molecule type" value="Genomic_DNA"/>
</dbReference>
<sequence length="581" mass="65879">MIRLPRRYLRYGAFLIFVMLLISLYRISIDMRSGLGIKHLFIVWKDESPVNLEKLHATLETLDRQRQIITGIGLVSCFRLGHFIEWCPIERALHHHSTNMPCSRKLVKKDISGSTTFLRGLSPVSQYLYYDTLTVEELDTYILSRQNTGTEIHVRAMREPRSIQLRTKIPQDGLLIEFDNPFGGWDDGRDYVSDMDLLFGDDCTDPREGWILHKGSPVTQKNGVFVSSKQFKSLLQIDTPQLTFGSSNKFKIVQLADLHLGVGSGVCRDEFPVHETCYADPKTVEFIGKVLDFEEPQLVVFTGDQIMGELSREDSASALLKAVAPAIERRIPYAMVWGNHDDEGSMSRRELSEYVSRLPYSLFQMGPLDKNDKSFGMGNYKLSIKNQDGEDAAALYFLDSHKYSSNAKIYPGYDWIKESQWIYMRDLAAKNSDNSKKLSMAFFHIPIPEYLDMYSTRDEAENPLVGNFKEGITAPKYNSGGLSFLHEMGVSAVSVGHDHCNDYCLLDDSISSKLEDKIWLCYGGGAGEGGYAGYGGTERRIRIFEIDNTKKEILTWKRLQGSPEDFFDRQVLVSNSVPNAA</sequence>
<dbReference type="InterPro" id="IPR004843">
    <property type="entry name" value="Calcineurin-like_PHP"/>
</dbReference>
<evidence type="ECO:0000313" key="3">
    <source>
        <dbReference type="EMBL" id="SCU83857.1"/>
    </source>
</evidence>
<evidence type="ECO:0000256" key="1">
    <source>
        <dbReference type="SAM" id="Phobius"/>
    </source>
</evidence>
<gene>
    <name evidence="3" type="ORF">LAMI_0C05028G</name>
</gene>
<evidence type="ECO:0000313" key="4">
    <source>
        <dbReference type="Proteomes" id="UP000191024"/>
    </source>
</evidence>
<keyword evidence="1" id="KW-0812">Transmembrane</keyword>
<proteinExistence type="predicted"/>
<reference evidence="4" key="1">
    <citation type="submission" date="2016-03" db="EMBL/GenBank/DDBJ databases">
        <authorList>
            <person name="Devillers H."/>
        </authorList>
    </citation>
    <scope>NUCLEOTIDE SEQUENCE [LARGE SCALE GENOMIC DNA]</scope>
</reference>
<dbReference type="PANTHER" id="PTHR32440:SF0">
    <property type="entry name" value="PHOSPHATASE DCR2-RELATED"/>
    <property type="match status" value="1"/>
</dbReference>
<protein>
    <submittedName>
        <fullName evidence="3">LAMI_0C05028g1_1</fullName>
    </submittedName>
</protein>
<dbReference type="STRING" id="1230905.A0A1G4J2I5"/>
<keyword evidence="1" id="KW-1133">Transmembrane helix</keyword>
<dbReference type="PANTHER" id="PTHR32440">
    <property type="entry name" value="PHOSPHATASE DCR2-RELATED-RELATED"/>
    <property type="match status" value="1"/>
</dbReference>
<dbReference type="Proteomes" id="UP000191024">
    <property type="component" value="Chromosome C"/>
</dbReference>
<dbReference type="GO" id="GO:0005737">
    <property type="term" value="C:cytoplasm"/>
    <property type="evidence" value="ECO:0007669"/>
    <property type="project" value="TreeGrafter"/>
</dbReference>